<evidence type="ECO:0000313" key="2">
    <source>
        <dbReference type="Proteomes" id="UP001187531"/>
    </source>
</evidence>
<proteinExistence type="predicted"/>
<dbReference type="GO" id="GO:0032006">
    <property type="term" value="P:regulation of TOR signaling"/>
    <property type="evidence" value="ECO:0007669"/>
    <property type="project" value="TreeGrafter"/>
</dbReference>
<reference evidence="1" key="1">
    <citation type="submission" date="2023-07" db="EMBL/GenBank/DDBJ databases">
        <title>Chromosome-level genome assembly of Artemia franciscana.</title>
        <authorList>
            <person name="Jo E."/>
        </authorList>
    </citation>
    <scope>NUCLEOTIDE SEQUENCE</scope>
    <source>
        <tissue evidence="1">Whole body</tissue>
    </source>
</reference>
<dbReference type="PANTHER" id="PTHR16317:SF1">
    <property type="entry name" value="KICSTOR COMPLEX PROTEIN ITFG2"/>
    <property type="match status" value="1"/>
</dbReference>
<accession>A0AA88KUD1</accession>
<comment type="caution">
    <text evidence="1">The sequence shown here is derived from an EMBL/GenBank/DDBJ whole genome shotgun (WGS) entry which is preliminary data.</text>
</comment>
<dbReference type="InterPro" id="IPR028994">
    <property type="entry name" value="Integrin_alpha_N"/>
</dbReference>
<dbReference type="InterPro" id="IPR031793">
    <property type="entry name" value="KICSTOR_ITFG2"/>
</dbReference>
<dbReference type="Proteomes" id="UP001187531">
    <property type="component" value="Unassembled WGS sequence"/>
</dbReference>
<dbReference type="Pfam" id="PF15907">
    <property type="entry name" value="Itfg2"/>
    <property type="match status" value="1"/>
</dbReference>
<dbReference type="EMBL" id="JAVRJZ010000019">
    <property type="protein sequence ID" value="KAK2707398.1"/>
    <property type="molecule type" value="Genomic_DNA"/>
</dbReference>
<sequence length="419" mass="46217">MRCITLVECAQVEFQGSIFKNAMALGDVDNDGLCELVVGSQDGELAIFKGIQSVKPWKRGTNLGMIVAVGIGDIFNCKHNSLIVISGEGWCYIFDFVAILKNDDSDVVYPVHTQRIPANVKALIVDDFNGDGFVELVIALTDRVVRSYKWSNTEVPSRRFTMPIQPNGKLVALNKWEFTSQIGNITTNLMADGTPTLLVSHPGGTFIRLKLGQKGDTTDRAPIEILSGKSVAYHNLGLSQKRNPNVSTEIVGFIQDVPNANDKCALPFAIATLDGSLTLVKEDVSLWSLQVDRNLFCVSKLDVTGDGKDEIVACAWDGYTYIVNTEGKTVRFAFGQSVSSFCAGNFSVDHGGNSKALIYATFEGKIYIYYNLNVERMDLVTYKELLSDNSVSLLRSLDMDINNSEKMKELASYLLYKYK</sequence>
<keyword evidence="2" id="KW-1185">Reference proteome</keyword>
<dbReference type="EMBL" id="JAVRJZ010000019">
    <property type="protein sequence ID" value="KAK2707397.1"/>
    <property type="molecule type" value="Genomic_DNA"/>
</dbReference>
<gene>
    <name evidence="1" type="ORF">QYM36_015181</name>
</gene>
<dbReference type="EMBL" id="JAVRJZ010000019">
    <property type="protein sequence ID" value="KAK2707396.1"/>
    <property type="molecule type" value="Genomic_DNA"/>
</dbReference>
<evidence type="ECO:0000313" key="1">
    <source>
        <dbReference type="EMBL" id="KAK2707398.1"/>
    </source>
</evidence>
<dbReference type="AlphaFoldDB" id="A0AA88KUD1"/>
<protein>
    <submittedName>
        <fullName evidence="1">Uncharacterized protein</fullName>
    </submittedName>
</protein>
<name>A0AA88KUD1_ARTSF</name>
<organism evidence="1 2">
    <name type="scientific">Artemia franciscana</name>
    <name type="common">Brine shrimp</name>
    <name type="synonym">Artemia sanfranciscana</name>
    <dbReference type="NCBI Taxonomy" id="6661"/>
    <lineage>
        <taxon>Eukaryota</taxon>
        <taxon>Metazoa</taxon>
        <taxon>Ecdysozoa</taxon>
        <taxon>Arthropoda</taxon>
        <taxon>Crustacea</taxon>
        <taxon>Branchiopoda</taxon>
        <taxon>Anostraca</taxon>
        <taxon>Artemiidae</taxon>
        <taxon>Artemia</taxon>
    </lineage>
</organism>
<dbReference type="SUPFAM" id="SSF69318">
    <property type="entry name" value="Integrin alpha N-terminal domain"/>
    <property type="match status" value="2"/>
</dbReference>
<dbReference type="PANTHER" id="PTHR16317">
    <property type="entry name" value="INTEGRIN ALPHA REPEAT DOMAIN-CONTAINING"/>
    <property type="match status" value="1"/>
</dbReference>